<keyword evidence="3" id="KW-1185">Reference proteome</keyword>
<organism evidence="2 3">
    <name type="scientific">Rhodotorula diobovata</name>
    <dbReference type="NCBI Taxonomy" id="5288"/>
    <lineage>
        <taxon>Eukaryota</taxon>
        <taxon>Fungi</taxon>
        <taxon>Dikarya</taxon>
        <taxon>Basidiomycota</taxon>
        <taxon>Pucciniomycotina</taxon>
        <taxon>Microbotryomycetes</taxon>
        <taxon>Sporidiobolales</taxon>
        <taxon>Sporidiobolaceae</taxon>
        <taxon>Rhodotorula</taxon>
    </lineage>
</organism>
<evidence type="ECO:0000313" key="2">
    <source>
        <dbReference type="EMBL" id="TNY17340.1"/>
    </source>
</evidence>
<name>A0A5C5FKS1_9BASI</name>
<feature type="region of interest" description="Disordered" evidence="1">
    <location>
        <begin position="16"/>
        <end position="40"/>
    </location>
</feature>
<evidence type="ECO:0000256" key="1">
    <source>
        <dbReference type="SAM" id="MobiDB-lite"/>
    </source>
</evidence>
<reference evidence="2 3" key="1">
    <citation type="submission" date="2019-03" db="EMBL/GenBank/DDBJ databases">
        <title>Rhodosporidium diobovatum UCD-FST 08-225 genome sequencing, assembly, and annotation.</title>
        <authorList>
            <person name="Fakankun I.U."/>
            <person name="Fristensky B."/>
            <person name="Levin D.B."/>
        </authorList>
    </citation>
    <scope>NUCLEOTIDE SEQUENCE [LARGE SCALE GENOMIC DNA]</scope>
    <source>
        <strain evidence="2 3">UCD-FST 08-225</strain>
    </source>
</reference>
<evidence type="ECO:0000313" key="3">
    <source>
        <dbReference type="Proteomes" id="UP000311382"/>
    </source>
</evidence>
<gene>
    <name evidence="2" type="ORF">DMC30DRAFT_406118</name>
</gene>
<accession>A0A5C5FKS1</accession>
<dbReference type="EMBL" id="SOZI01000214">
    <property type="protein sequence ID" value="TNY17340.1"/>
    <property type="molecule type" value="Genomic_DNA"/>
</dbReference>
<protein>
    <submittedName>
        <fullName evidence="2">Uncharacterized protein</fullName>
    </submittedName>
</protein>
<dbReference type="Proteomes" id="UP000311382">
    <property type="component" value="Unassembled WGS sequence"/>
</dbReference>
<comment type="caution">
    <text evidence="2">The sequence shown here is derived from an EMBL/GenBank/DDBJ whole genome shotgun (WGS) entry which is preliminary data.</text>
</comment>
<sequence>MSANSWATAHCQVGHLRRATSRASQARSRGKEGRKRGSCAQARWRRRVRGSLITWAALLTSFTPPANSDVVPNRLHARVQYPPLAHGCNLLLYCHLLHTLDILLLQEPLLRLAAPSHWVLLAVSPSGVALVPKKWAASTCAQAAVASHDVAAQDLHAGRQSAGVIGVYDPH</sequence>
<dbReference type="AlphaFoldDB" id="A0A5C5FKS1"/>
<proteinExistence type="predicted"/>